<feature type="non-terminal residue" evidence="1">
    <location>
        <position position="1"/>
    </location>
</feature>
<dbReference type="SUPFAM" id="SSF48371">
    <property type="entry name" value="ARM repeat"/>
    <property type="match status" value="1"/>
</dbReference>
<dbReference type="AlphaFoldDB" id="A0A382TMI4"/>
<dbReference type="CDD" id="cd06561">
    <property type="entry name" value="AlkD_like"/>
    <property type="match status" value="1"/>
</dbReference>
<protein>
    <recommendedName>
        <fullName evidence="2">DNA alkylation repair protein</fullName>
    </recommendedName>
</protein>
<dbReference type="EMBL" id="UINC01137754">
    <property type="protein sequence ID" value="SVD23289.1"/>
    <property type="molecule type" value="Genomic_DNA"/>
</dbReference>
<dbReference type="PANTHER" id="PTHR34070">
    <property type="entry name" value="ARMADILLO-TYPE FOLD"/>
    <property type="match status" value="1"/>
</dbReference>
<dbReference type="PANTHER" id="PTHR34070:SF1">
    <property type="entry name" value="DNA ALKYLATION REPAIR PROTEIN"/>
    <property type="match status" value="1"/>
</dbReference>
<gene>
    <name evidence="1" type="ORF">METZ01_LOCUS376143</name>
</gene>
<evidence type="ECO:0000313" key="1">
    <source>
        <dbReference type="EMBL" id="SVD23289.1"/>
    </source>
</evidence>
<evidence type="ECO:0008006" key="2">
    <source>
        <dbReference type="Google" id="ProtNLM"/>
    </source>
</evidence>
<dbReference type="InterPro" id="IPR016024">
    <property type="entry name" value="ARM-type_fold"/>
</dbReference>
<reference evidence="1" key="1">
    <citation type="submission" date="2018-05" db="EMBL/GenBank/DDBJ databases">
        <authorList>
            <person name="Lanie J.A."/>
            <person name="Ng W.-L."/>
            <person name="Kazmierczak K.M."/>
            <person name="Andrzejewski T.M."/>
            <person name="Davidsen T.M."/>
            <person name="Wayne K.J."/>
            <person name="Tettelin H."/>
            <person name="Glass J.I."/>
            <person name="Rusch D."/>
            <person name="Podicherti R."/>
            <person name="Tsui H.-C.T."/>
            <person name="Winkler M.E."/>
        </authorList>
    </citation>
    <scope>NUCLEOTIDE SEQUENCE</scope>
</reference>
<dbReference type="Pfam" id="PF08713">
    <property type="entry name" value="DNA_alkylation"/>
    <property type="match status" value="1"/>
</dbReference>
<sequence length="192" mass="22413">RAPALHKVATKYSTLNLNEITRLLASHFHEIRTVSLYILVNRYEKANLNTKSEIVNLYLSNIRHINNWDLVDASAPKILGDFLIDKEKDLLYTLATSPNLWERRIAIMATFQFIKNGIFDDTLRLSKLLLNDTEDLIHKSVGWMLREVGKKNINLEKEFLDKHAPKMPRTMLRYAIEKFPPGLRQKYLHSVQ</sequence>
<name>A0A382TMI4_9ZZZZ</name>
<proteinExistence type="predicted"/>
<accession>A0A382TMI4</accession>
<organism evidence="1">
    <name type="scientific">marine metagenome</name>
    <dbReference type="NCBI Taxonomy" id="408172"/>
    <lineage>
        <taxon>unclassified sequences</taxon>
        <taxon>metagenomes</taxon>
        <taxon>ecological metagenomes</taxon>
    </lineage>
</organism>
<dbReference type="Gene3D" id="1.25.10.90">
    <property type="match status" value="1"/>
</dbReference>
<dbReference type="InterPro" id="IPR014825">
    <property type="entry name" value="DNA_alkylation"/>
</dbReference>